<dbReference type="InterPro" id="IPR020476">
    <property type="entry name" value="Nudix_hydrolase"/>
</dbReference>
<dbReference type="Proteomes" id="UP001501676">
    <property type="component" value="Unassembled WGS sequence"/>
</dbReference>
<name>A0ABP6SSG0_9ACTN</name>
<dbReference type="PRINTS" id="PR00502">
    <property type="entry name" value="NUDIXFAMILY"/>
</dbReference>
<accession>A0ABP6SSG0</accession>
<comment type="similarity">
    <text evidence="2 4">Belongs to the Nudix hydrolase family.</text>
</comment>
<dbReference type="InterPro" id="IPR015797">
    <property type="entry name" value="NUDIX_hydrolase-like_dom_sf"/>
</dbReference>
<evidence type="ECO:0000313" key="7">
    <source>
        <dbReference type="Proteomes" id="UP001501676"/>
    </source>
</evidence>
<feature type="domain" description="Nudix hydrolase" evidence="5">
    <location>
        <begin position="8"/>
        <end position="132"/>
    </location>
</feature>
<dbReference type="PANTHER" id="PTHR43046">
    <property type="entry name" value="GDP-MANNOSE MANNOSYL HYDROLASE"/>
    <property type="match status" value="1"/>
</dbReference>
<evidence type="ECO:0000256" key="1">
    <source>
        <dbReference type="ARBA" id="ARBA00001946"/>
    </source>
</evidence>
<keyword evidence="3 4" id="KW-0378">Hydrolase</keyword>
<dbReference type="InterPro" id="IPR020084">
    <property type="entry name" value="NUDIX_hydrolase_CS"/>
</dbReference>
<protein>
    <submittedName>
        <fullName evidence="6">NUDIX hydrolase</fullName>
    </submittedName>
</protein>
<dbReference type="EMBL" id="BAAAYN010000006">
    <property type="protein sequence ID" value="GAA3383701.1"/>
    <property type="molecule type" value="Genomic_DNA"/>
</dbReference>
<organism evidence="6 7">
    <name type="scientific">Cryptosporangium minutisporangium</name>
    <dbReference type="NCBI Taxonomy" id="113569"/>
    <lineage>
        <taxon>Bacteria</taxon>
        <taxon>Bacillati</taxon>
        <taxon>Actinomycetota</taxon>
        <taxon>Actinomycetes</taxon>
        <taxon>Cryptosporangiales</taxon>
        <taxon>Cryptosporangiaceae</taxon>
        <taxon>Cryptosporangium</taxon>
    </lineage>
</organism>
<dbReference type="SUPFAM" id="SSF55811">
    <property type="entry name" value="Nudix"/>
    <property type="match status" value="1"/>
</dbReference>
<dbReference type="Gene3D" id="3.90.79.10">
    <property type="entry name" value="Nucleoside Triphosphate Pyrophosphohydrolase"/>
    <property type="match status" value="1"/>
</dbReference>
<sequence length="141" mass="15509">MQQPERPRGRVSVKGVVFQRGRVLLLRNERQEWELPGGGLELGETPEECVVREIREETGWSVRCGRLLDTWIYHVSPSDGEVLIVTYACGLLDPEAVPVLSDEHAEVGLFGPDEIDDLPLPDGYRASIRAATAGSSVDVGN</sequence>
<dbReference type="RefSeq" id="WP_345726821.1">
    <property type="nucleotide sequence ID" value="NZ_BAAAYN010000006.1"/>
</dbReference>
<evidence type="ECO:0000259" key="5">
    <source>
        <dbReference type="PROSITE" id="PS51462"/>
    </source>
</evidence>
<dbReference type="PROSITE" id="PS00893">
    <property type="entry name" value="NUDIX_BOX"/>
    <property type="match status" value="1"/>
</dbReference>
<keyword evidence="7" id="KW-1185">Reference proteome</keyword>
<evidence type="ECO:0000256" key="2">
    <source>
        <dbReference type="ARBA" id="ARBA00005582"/>
    </source>
</evidence>
<reference evidence="7" key="1">
    <citation type="journal article" date="2019" name="Int. J. Syst. Evol. Microbiol.">
        <title>The Global Catalogue of Microorganisms (GCM) 10K type strain sequencing project: providing services to taxonomists for standard genome sequencing and annotation.</title>
        <authorList>
            <consortium name="The Broad Institute Genomics Platform"/>
            <consortium name="The Broad Institute Genome Sequencing Center for Infectious Disease"/>
            <person name="Wu L."/>
            <person name="Ma J."/>
        </authorList>
    </citation>
    <scope>NUCLEOTIDE SEQUENCE [LARGE SCALE GENOMIC DNA]</scope>
    <source>
        <strain evidence="7">JCM 9458</strain>
    </source>
</reference>
<dbReference type="PROSITE" id="PS51462">
    <property type="entry name" value="NUDIX"/>
    <property type="match status" value="1"/>
</dbReference>
<evidence type="ECO:0000256" key="4">
    <source>
        <dbReference type="RuleBase" id="RU003476"/>
    </source>
</evidence>
<dbReference type="InterPro" id="IPR000086">
    <property type="entry name" value="NUDIX_hydrolase_dom"/>
</dbReference>
<dbReference type="Pfam" id="PF00293">
    <property type="entry name" value="NUDIX"/>
    <property type="match status" value="1"/>
</dbReference>
<comment type="cofactor">
    <cofactor evidence="1">
        <name>Mg(2+)</name>
        <dbReference type="ChEBI" id="CHEBI:18420"/>
    </cofactor>
</comment>
<comment type="caution">
    <text evidence="6">The sequence shown here is derived from an EMBL/GenBank/DDBJ whole genome shotgun (WGS) entry which is preliminary data.</text>
</comment>
<dbReference type="GO" id="GO:0016787">
    <property type="term" value="F:hydrolase activity"/>
    <property type="evidence" value="ECO:0007669"/>
    <property type="project" value="UniProtKB-KW"/>
</dbReference>
<proteinExistence type="inferred from homology"/>
<gene>
    <name evidence="6" type="ORF">GCM10020369_10600</name>
</gene>
<dbReference type="PANTHER" id="PTHR43046:SF16">
    <property type="entry name" value="ADP-RIBOSE PYROPHOSPHATASE YJHB-RELATED"/>
    <property type="match status" value="1"/>
</dbReference>
<evidence type="ECO:0000256" key="3">
    <source>
        <dbReference type="ARBA" id="ARBA00022801"/>
    </source>
</evidence>
<evidence type="ECO:0000313" key="6">
    <source>
        <dbReference type="EMBL" id="GAA3383701.1"/>
    </source>
</evidence>
<dbReference type="CDD" id="cd04699">
    <property type="entry name" value="NUDIX_MutT_Nudt1"/>
    <property type="match status" value="1"/>
</dbReference>